<evidence type="ECO:0000256" key="5">
    <source>
        <dbReference type="ARBA" id="ARBA00022989"/>
    </source>
</evidence>
<evidence type="ECO:0000256" key="7">
    <source>
        <dbReference type="ARBA" id="ARBA00023170"/>
    </source>
</evidence>
<dbReference type="PANTHER" id="PTHR42643:SF24">
    <property type="entry name" value="IONOTROPIC RECEPTOR 60A"/>
    <property type="match status" value="1"/>
</dbReference>
<protein>
    <recommendedName>
        <fullName evidence="10">Ionotropic glutamate receptor C-terminal domain-containing protein</fullName>
    </recommendedName>
</protein>
<name>A0A1B6GSA2_9HEMI</name>
<evidence type="ECO:0000256" key="6">
    <source>
        <dbReference type="ARBA" id="ARBA00023136"/>
    </source>
</evidence>
<evidence type="ECO:0000313" key="11">
    <source>
        <dbReference type="EMBL" id="JAS65299.1"/>
    </source>
</evidence>
<reference evidence="11" key="1">
    <citation type="submission" date="2015-11" db="EMBL/GenBank/DDBJ databases">
        <title>De novo transcriptome assembly of four potential Pierce s Disease insect vectors from Arizona vineyards.</title>
        <authorList>
            <person name="Tassone E.E."/>
        </authorList>
    </citation>
    <scope>NUCLEOTIDE SEQUENCE</scope>
</reference>
<keyword evidence="8" id="KW-0325">Glycoprotein</keyword>
<sequence length="336" mass="38579">RICDNNTIKVYPLSACVWFVYGALMKQGSTLSPVTDSTRLLFATWWIFIMILTAFYTANLTAFLTLSRFTLPIENVDDIARTGRQWFATEGGPIEYAVMNTDDDGDLNVLKRSVSRNLGHFINTADEVKVKQYVAEDWLYLEENRRLKLFLLKDYMTKTLKGTEEKDRCTYVLTQGSYLSRNLAFAYPKTSILPSLFDPILLAFVESGIIQHRVQELLPEATICPLNLGSKERQLRNSDLWTTYIVVVSGFSTALTVFFAELVWRRCFTPHHPRHSWPLDITLENNPSSKFTGDKSKQDSKININGREYFIVISKDGEKRFIPIRTPSAFLFQYAS</sequence>
<evidence type="ECO:0000256" key="3">
    <source>
        <dbReference type="ARBA" id="ARBA00022475"/>
    </source>
</evidence>
<dbReference type="Pfam" id="PF00060">
    <property type="entry name" value="Lig_chan"/>
    <property type="match status" value="1"/>
</dbReference>
<evidence type="ECO:0000259" key="10">
    <source>
        <dbReference type="Pfam" id="PF00060"/>
    </source>
</evidence>
<keyword evidence="5 9" id="KW-1133">Transmembrane helix</keyword>
<keyword evidence="3" id="KW-1003">Cell membrane</keyword>
<keyword evidence="6 9" id="KW-0472">Membrane</keyword>
<feature type="non-terminal residue" evidence="11">
    <location>
        <position position="336"/>
    </location>
</feature>
<feature type="transmembrane region" description="Helical" evidence="9">
    <location>
        <begin position="7"/>
        <end position="25"/>
    </location>
</feature>
<gene>
    <name evidence="11" type="ORF">g.3724</name>
</gene>
<dbReference type="Gene3D" id="1.10.287.70">
    <property type="match status" value="1"/>
</dbReference>
<dbReference type="AlphaFoldDB" id="A0A1B6GSA2"/>
<dbReference type="GO" id="GO:0015276">
    <property type="term" value="F:ligand-gated monoatomic ion channel activity"/>
    <property type="evidence" value="ECO:0007669"/>
    <property type="project" value="InterPro"/>
</dbReference>
<dbReference type="InterPro" id="IPR052192">
    <property type="entry name" value="Insect_Ionotropic_Sensory_Rcpt"/>
</dbReference>
<dbReference type="GO" id="GO:0050906">
    <property type="term" value="P:detection of stimulus involved in sensory perception"/>
    <property type="evidence" value="ECO:0007669"/>
    <property type="project" value="UniProtKB-ARBA"/>
</dbReference>
<dbReference type="PANTHER" id="PTHR42643">
    <property type="entry name" value="IONOTROPIC RECEPTOR 20A-RELATED"/>
    <property type="match status" value="1"/>
</dbReference>
<keyword evidence="7" id="KW-0675">Receptor</keyword>
<accession>A0A1B6GSA2</accession>
<organism evidence="11">
    <name type="scientific">Cuerna arida</name>
    <dbReference type="NCBI Taxonomy" id="1464854"/>
    <lineage>
        <taxon>Eukaryota</taxon>
        <taxon>Metazoa</taxon>
        <taxon>Ecdysozoa</taxon>
        <taxon>Arthropoda</taxon>
        <taxon>Hexapoda</taxon>
        <taxon>Insecta</taxon>
        <taxon>Pterygota</taxon>
        <taxon>Neoptera</taxon>
        <taxon>Paraneoptera</taxon>
        <taxon>Hemiptera</taxon>
        <taxon>Auchenorrhyncha</taxon>
        <taxon>Membracoidea</taxon>
        <taxon>Cicadellidae</taxon>
        <taxon>Cicadellinae</taxon>
        <taxon>Proconiini</taxon>
        <taxon>Cuerna</taxon>
    </lineage>
</organism>
<feature type="domain" description="Ionotropic glutamate receptor C-terminal" evidence="10">
    <location>
        <begin position="10"/>
        <end position="250"/>
    </location>
</feature>
<evidence type="ECO:0000256" key="4">
    <source>
        <dbReference type="ARBA" id="ARBA00022692"/>
    </source>
</evidence>
<dbReference type="GO" id="GO:0005886">
    <property type="term" value="C:plasma membrane"/>
    <property type="evidence" value="ECO:0007669"/>
    <property type="project" value="UniProtKB-SubCell"/>
</dbReference>
<proteinExistence type="inferred from homology"/>
<evidence type="ECO:0000256" key="2">
    <source>
        <dbReference type="ARBA" id="ARBA00008685"/>
    </source>
</evidence>
<comment type="subcellular location">
    <subcellularLocation>
        <location evidence="1">Cell membrane</location>
        <topology evidence="1">Multi-pass membrane protein</topology>
    </subcellularLocation>
</comment>
<feature type="transmembrane region" description="Helical" evidence="9">
    <location>
        <begin position="45"/>
        <end position="66"/>
    </location>
</feature>
<feature type="transmembrane region" description="Helical" evidence="9">
    <location>
        <begin position="241"/>
        <end position="264"/>
    </location>
</feature>
<evidence type="ECO:0000256" key="1">
    <source>
        <dbReference type="ARBA" id="ARBA00004651"/>
    </source>
</evidence>
<dbReference type="EMBL" id="GECZ01004470">
    <property type="protein sequence ID" value="JAS65299.1"/>
    <property type="molecule type" value="Transcribed_RNA"/>
</dbReference>
<keyword evidence="4 9" id="KW-0812">Transmembrane</keyword>
<dbReference type="InterPro" id="IPR001320">
    <property type="entry name" value="Iontro_rcpt_C"/>
</dbReference>
<evidence type="ECO:0000256" key="8">
    <source>
        <dbReference type="ARBA" id="ARBA00023180"/>
    </source>
</evidence>
<comment type="similarity">
    <text evidence="2">Belongs to the glutamate-gated ion channel (TC 1.A.10.1) family.</text>
</comment>
<feature type="non-terminal residue" evidence="11">
    <location>
        <position position="1"/>
    </location>
</feature>
<evidence type="ECO:0000256" key="9">
    <source>
        <dbReference type="SAM" id="Phobius"/>
    </source>
</evidence>